<evidence type="ECO:0000256" key="9">
    <source>
        <dbReference type="ARBA" id="ARBA00048789"/>
    </source>
</evidence>
<dbReference type="GO" id="GO:0008385">
    <property type="term" value="C:IkappaB kinase complex"/>
    <property type="evidence" value="ECO:0007669"/>
    <property type="project" value="TreeGrafter"/>
</dbReference>
<evidence type="ECO:0000256" key="4">
    <source>
        <dbReference type="ARBA" id="ARBA00022527"/>
    </source>
</evidence>
<evidence type="ECO:0000256" key="7">
    <source>
        <dbReference type="ARBA" id="ARBA00022777"/>
    </source>
</evidence>
<keyword evidence="8" id="KW-0067">ATP-binding</keyword>
<protein>
    <recommendedName>
        <fullName evidence="2">IkappaB kinase</fullName>
        <ecNumber evidence="2">2.7.11.10</ecNumber>
    </recommendedName>
</protein>
<comment type="catalytic activity">
    <reaction evidence="9">
        <text>L-seryl-[I-kappa-B protein] + ATP = O-phospho-L-seryl-[I-kappa-B protein] + ADP + H(+)</text>
        <dbReference type="Rhea" id="RHEA:19073"/>
        <dbReference type="Rhea" id="RHEA-COMP:13698"/>
        <dbReference type="Rhea" id="RHEA-COMP:13699"/>
        <dbReference type="ChEBI" id="CHEBI:15378"/>
        <dbReference type="ChEBI" id="CHEBI:29999"/>
        <dbReference type="ChEBI" id="CHEBI:30616"/>
        <dbReference type="ChEBI" id="CHEBI:83421"/>
        <dbReference type="ChEBI" id="CHEBI:456216"/>
        <dbReference type="EC" id="2.7.11.10"/>
    </reaction>
</comment>
<dbReference type="GO" id="GO:0008384">
    <property type="term" value="F:IkappaB kinase activity"/>
    <property type="evidence" value="ECO:0007669"/>
    <property type="project" value="UniProtKB-EC"/>
</dbReference>
<keyword evidence="5" id="KW-0808">Transferase</keyword>
<comment type="caution">
    <text evidence="11">The sequence shown here is derived from an EMBL/GenBank/DDBJ whole genome shotgun (WGS) entry which is preliminary data.</text>
</comment>
<evidence type="ECO:0000256" key="6">
    <source>
        <dbReference type="ARBA" id="ARBA00022741"/>
    </source>
</evidence>
<comment type="subcellular location">
    <subcellularLocation>
        <location evidence="1">Cytoplasm</location>
    </subcellularLocation>
</comment>
<keyword evidence="12" id="KW-1185">Reference proteome</keyword>
<dbReference type="SMART" id="SM00220">
    <property type="entry name" value="S_TKc"/>
    <property type="match status" value="1"/>
</dbReference>
<dbReference type="EC" id="2.7.11.10" evidence="2"/>
<evidence type="ECO:0000256" key="8">
    <source>
        <dbReference type="ARBA" id="ARBA00022840"/>
    </source>
</evidence>
<dbReference type="Pfam" id="PF00069">
    <property type="entry name" value="Pkinase"/>
    <property type="match status" value="1"/>
</dbReference>
<keyword evidence="7" id="KW-0418">Kinase</keyword>
<dbReference type="PROSITE" id="PS50011">
    <property type="entry name" value="PROTEIN_KINASE_DOM"/>
    <property type="match status" value="1"/>
</dbReference>
<dbReference type="PANTHER" id="PTHR22969:SF17">
    <property type="entry name" value="INHIBITOR OF NUCLEAR FACTOR KAPPA-B KINASE SUBUNIT BETA"/>
    <property type="match status" value="1"/>
</dbReference>
<dbReference type="PANTHER" id="PTHR22969">
    <property type="entry name" value="IKB KINASE"/>
    <property type="match status" value="1"/>
</dbReference>
<dbReference type="GO" id="GO:0033209">
    <property type="term" value="P:tumor necrosis factor-mediated signaling pathway"/>
    <property type="evidence" value="ECO:0007669"/>
    <property type="project" value="TreeGrafter"/>
</dbReference>
<dbReference type="GO" id="GO:0005524">
    <property type="term" value="F:ATP binding"/>
    <property type="evidence" value="ECO:0007669"/>
    <property type="project" value="UniProtKB-KW"/>
</dbReference>
<dbReference type="InterPro" id="IPR000719">
    <property type="entry name" value="Prot_kinase_dom"/>
</dbReference>
<sequence length="794" mass="90179">MCRKLQRKKFRGSDNFKLKLVEIADKTKLFKMDEGVTVGDWECVRILGKGSYGIVGLWKNGQDGQLLAVKKFEVRTSPAPSAKILEDLKDRYKQEVTMMYNQINNPHVVATIPAPVELTSKIVQGSQTESGTKRDSKYELVEPELPLLCMEYCSGGDLRQLLKRPENLSGLPERQVRAVLSHISDAISYLHDNNIIHRDIKPENIVIQRGSSGNAIYKLSDLGFAKDVSSNESLCSTFLGTLPYLAPEIYVGQKYDKTVDYWSFGLIAFEISCGMRPFMPGDSPAVWIPSVAKKAKDVIAIYRNEQGKIESSRDIPYKTHLSELFRKCLVAWLPSMLQFDPAKRGKYVLTSEDKKSGIQDISALTRLRNLLNTKFLEVITFSDRLVYAIGRSAKISDVQKWILRDTSISEENQIILTHNGMPAQPTDLAIDYLEKSPLYLVSKSGEEISLKIEFPQLLKSFINNYKAVGDVRQNRLIWISAIYYIQVQLERTSMLWKASEALKLYHIQSCNQETAQLELDIQKRIFSLDNLIELDEKLEEIEVKYRDKISKGFLESVSSLKQEGENLKSYWKDCLVENSGHDLPFKAVSLSKLEEQYHEILSSYDKWRAEQISMESLVRQVCLFSTAQHSVLSIVAENIKNSLENLSHGEDKKHKVAIVLSKFIALVEQVMLRRTQKQRSILESAFPPAPSPSASPTKLMPNRMAQSLVHTIDNISPSLPKKMTQSFAGTSSRRSSFSPDFVALMEETQNIQLEMDMSISEAVAQVKATREDKARMDWSFLQKIRLVQGQPYVL</sequence>
<organism evidence="11 12">
    <name type="scientific">Allacma fusca</name>
    <dbReference type="NCBI Taxonomy" id="39272"/>
    <lineage>
        <taxon>Eukaryota</taxon>
        <taxon>Metazoa</taxon>
        <taxon>Ecdysozoa</taxon>
        <taxon>Arthropoda</taxon>
        <taxon>Hexapoda</taxon>
        <taxon>Collembola</taxon>
        <taxon>Symphypleona</taxon>
        <taxon>Sminthuridae</taxon>
        <taxon>Allacma</taxon>
    </lineage>
</organism>
<dbReference type="PROSITE" id="PS00108">
    <property type="entry name" value="PROTEIN_KINASE_ST"/>
    <property type="match status" value="1"/>
</dbReference>
<evidence type="ECO:0000256" key="2">
    <source>
        <dbReference type="ARBA" id="ARBA00012442"/>
    </source>
</evidence>
<name>A0A8J2P2Z9_9HEXA</name>
<evidence type="ECO:0000256" key="5">
    <source>
        <dbReference type="ARBA" id="ARBA00022679"/>
    </source>
</evidence>
<dbReference type="InterPro" id="IPR008271">
    <property type="entry name" value="Ser/Thr_kinase_AS"/>
</dbReference>
<proteinExistence type="predicted"/>
<evidence type="ECO:0000313" key="12">
    <source>
        <dbReference type="Proteomes" id="UP000708208"/>
    </source>
</evidence>
<evidence type="ECO:0000259" key="10">
    <source>
        <dbReference type="PROSITE" id="PS50011"/>
    </source>
</evidence>
<accession>A0A8J2P2Z9</accession>
<dbReference type="OrthoDB" id="267381at2759"/>
<reference evidence="11" key="1">
    <citation type="submission" date="2021-06" db="EMBL/GenBank/DDBJ databases">
        <authorList>
            <person name="Hodson N. C."/>
            <person name="Mongue J. A."/>
            <person name="Jaron S. K."/>
        </authorList>
    </citation>
    <scope>NUCLEOTIDE SEQUENCE</scope>
</reference>
<gene>
    <name evidence="11" type="ORF">AFUS01_LOCUS12679</name>
</gene>
<keyword evidence="4" id="KW-0723">Serine/threonine-protein kinase</keyword>
<dbReference type="InterPro" id="IPR051180">
    <property type="entry name" value="IKK"/>
</dbReference>
<keyword evidence="6" id="KW-0547">Nucleotide-binding</keyword>
<dbReference type="Proteomes" id="UP000708208">
    <property type="component" value="Unassembled WGS sequence"/>
</dbReference>
<dbReference type="GO" id="GO:0045944">
    <property type="term" value="P:positive regulation of transcription by RNA polymerase II"/>
    <property type="evidence" value="ECO:0007669"/>
    <property type="project" value="TreeGrafter"/>
</dbReference>
<evidence type="ECO:0000256" key="3">
    <source>
        <dbReference type="ARBA" id="ARBA00022490"/>
    </source>
</evidence>
<dbReference type="EMBL" id="CAJVCH010100745">
    <property type="protein sequence ID" value="CAG7723601.1"/>
    <property type="molecule type" value="Genomic_DNA"/>
</dbReference>
<dbReference type="AlphaFoldDB" id="A0A8J2P2Z9"/>
<keyword evidence="3" id="KW-0963">Cytoplasm</keyword>
<evidence type="ECO:0000313" key="11">
    <source>
        <dbReference type="EMBL" id="CAG7723601.1"/>
    </source>
</evidence>
<evidence type="ECO:0000256" key="1">
    <source>
        <dbReference type="ARBA" id="ARBA00004496"/>
    </source>
</evidence>
<feature type="domain" description="Protein kinase" evidence="10">
    <location>
        <begin position="41"/>
        <end position="358"/>
    </location>
</feature>